<dbReference type="PANTHER" id="PTHR24264:SF65">
    <property type="entry name" value="SRCR DOMAIN-CONTAINING PROTEIN"/>
    <property type="match status" value="1"/>
</dbReference>
<dbReference type="AlphaFoldDB" id="A0A6P8INZ1"/>
<dbReference type="Gene3D" id="2.40.10.10">
    <property type="entry name" value="Trypsin-like serine proteases"/>
    <property type="match status" value="1"/>
</dbReference>
<keyword evidence="2" id="KW-0964">Secreted</keyword>
<dbReference type="InParanoid" id="A0A6P8INZ1"/>
<evidence type="ECO:0000256" key="8">
    <source>
        <dbReference type="SAM" id="SignalP"/>
    </source>
</evidence>
<feature type="signal peptide" evidence="8">
    <location>
        <begin position="1"/>
        <end position="21"/>
    </location>
</feature>
<dbReference type="CDD" id="cd00190">
    <property type="entry name" value="Tryp_SPc"/>
    <property type="match status" value="1"/>
</dbReference>
<evidence type="ECO:0000256" key="7">
    <source>
        <dbReference type="RuleBase" id="RU363034"/>
    </source>
</evidence>
<dbReference type="SUPFAM" id="SSF50494">
    <property type="entry name" value="Trypsin-like serine proteases"/>
    <property type="match status" value="1"/>
</dbReference>
<dbReference type="KEGG" id="aten:116302839"/>
<feature type="domain" description="Peptidase S1" evidence="9">
    <location>
        <begin position="38"/>
        <end position="271"/>
    </location>
</feature>
<dbReference type="PROSITE" id="PS00135">
    <property type="entry name" value="TRYPSIN_SER"/>
    <property type="match status" value="1"/>
</dbReference>
<protein>
    <submittedName>
        <fullName evidence="11">Chymotrypsinogen A-like</fullName>
    </submittedName>
</protein>
<keyword evidence="8" id="KW-0732">Signal</keyword>
<name>A0A6P8INZ1_ACTTE</name>
<dbReference type="FunCoup" id="A0A6P8INZ1">
    <property type="interactions" value="146"/>
</dbReference>
<dbReference type="OrthoDB" id="60866at2759"/>
<accession>A0A6P8INZ1</accession>
<dbReference type="GeneID" id="116302839"/>
<dbReference type="SMART" id="SM00020">
    <property type="entry name" value="Tryp_SPc"/>
    <property type="match status" value="1"/>
</dbReference>
<dbReference type="Pfam" id="PF00089">
    <property type="entry name" value="Trypsin"/>
    <property type="match status" value="1"/>
</dbReference>
<dbReference type="PROSITE" id="PS00134">
    <property type="entry name" value="TRYPSIN_HIS"/>
    <property type="match status" value="1"/>
</dbReference>
<organism evidence="10 11">
    <name type="scientific">Actinia tenebrosa</name>
    <name type="common">Australian red waratah sea anemone</name>
    <dbReference type="NCBI Taxonomy" id="6105"/>
    <lineage>
        <taxon>Eukaryota</taxon>
        <taxon>Metazoa</taxon>
        <taxon>Cnidaria</taxon>
        <taxon>Anthozoa</taxon>
        <taxon>Hexacorallia</taxon>
        <taxon>Actiniaria</taxon>
        <taxon>Actiniidae</taxon>
        <taxon>Actinia</taxon>
    </lineage>
</organism>
<evidence type="ECO:0000256" key="6">
    <source>
        <dbReference type="ARBA" id="ARBA00023157"/>
    </source>
</evidence>
<feature type="chain" id="PRO_5027931981" evidence="8">
    <location>
        <begin position="22"/>
        <end position="274"/>
    </location>
</feature>
<dbReference type="RefSeq" id="XP_031568088.1">
    <property type="nucleotide sequence ID" value="XM_031712228.1"/>
</dbReference>
<dbReference type="PROSITE" id="PS50240">
    <property type="entry name" value="TRYPSIN_DOM"/>
    <property type="match status" value="1"/>
</dbReference>
<dbReference type="GO" id="GO:0005615">
    <property type="term" value="C:extracellular space"/>
    <property type="evidence" value="ECO:0007669"/>
    <property type="project" value="TreeGrafter"/>
</dbReference>
<dbReference type="GO" id="GO:0006508">
    <property type="term" value="P:proteolysis"/>
    <property type="evidence" value="ECO:0007669"/>
    <property type="project" value="UniProtKB-KW"/>
</dbReference>
<dbReference type="InterPro" id="IPR050127">
    <property type="entry name" value="Serine_Proteases_S1"/>
</dbReference>
<proteinExistence type="predicted"/>
<keyword evidence="4 7" id="KW-0378">Hydrolase</keyword>
<keyword evidence="6" id="KW-1015">Disulfide bond</keyword>
<dbReference type="InterPro" id="IPR001314">
    <property type="entry name" value="Peptidase_S1A"/>
</dbReference>
<keyword evidence="3 7" id="KW-0645">Protease</keyword>
<evidence type="ECO:0000256" key="4">
    <source>
        <dbReference type="ARBA" id="ARBA00022801"/>
    </source>
</evidence>
<evidence type="ECO:0000256" key="2">
    <source>
        <dbReference type="ARBA" id="ARBA00022525"/>
    </source>
</evidence>
<sequence>MMHVACFVLLALTVVLSTAEAATEKKEYGLPEGAEKRIINGVNARPNEVPWQISLRYNGRHNCGGSLLSSRWVLTAAHCVDKDRNTRAYTVHLGAQYSSSTIAGEQVRRVIRIFDHSYFSRNHFKHDVALILLDSAVSFTSTINKISLPVQGSRVAAGSRCLLSGWGRTYAGGPSARILQKAYLPIADPLQCQRRNNYLIQVDHNTMLCAGGQGLAGGCQGDSGGPLACYEGGKWVLRGVVSWGHEKCYTSHYTVFARVSTFVNWLRHTASSAG</sequence>
<dbReference type="FunFam" id="2.40.10.10:FF:000003">
    <property type="entry name" value="Transmembrane serine protease 3"/>
    <property type="match status" value="1"/>
</dbReference>
<evidence type="ECO:0000256" key="5">
    <source>
        <dbReference type="ARBA" id="ARBA00022825"/>
    </source>
</evidence>
<evidence type="ECO:0000259" key="9">
    <source>
        <dbReference type="PROSITE" id="PS50240"/>
    </source>
</evidence>
<reference evidence="11" key="1">
    <citation type="submission" date="2025-08" db="UniProtKB">
        <authorList>
            <consortium name="RefSeq"/>
        </authorList>
    </citation>
    <scope>IDENTIFICATION</scope>
    <source>
        <tissue evidence="11">Tentacle</tissue>
    </source>
</reference>
<dbReference type="PRINTS" id="PR00722">
    <property type="entry name" value="CHYMOTRYPSIN"/>
</dbReference>
<dbReference type="GO" id="GO:0004252">
    <property type="term" value="F:serine-type endopeptidase activity"/>
    <property type="evidence" value="ECO:0007669"/>
    <property type="project" value="InterPro"/>
</dbReference>
<dbReference type="InterPro" id="IPR043504">
    <property type="entry name" value="Peptidase_S1_PA_chymotrypsin"/>
</dbReference>
<evidence type="ECO:0000256" key="1">
    <source>
        <dbReference type="ARBA" id="ARBA00004613"/>
    </source>
</evidence>
<keyword evidence="5 7" id="KW-0720">Serine protease</keyword>
<evidence type="ECO:0000256" key="3">
    <source>
        <dbReference type="ARBA" id="ARBA00022670"/>
    </source>
</evidence>
<comment type="subcellular location">
    <subcellularLocation>
        <location evidence="1">Secreted</location>
    </subcellularLocation>
</comment>
<evidence type="ECO:0000313" key="11">
    <source>
        <dbReference type="RefSeq" id="XP_031568088.1"/>
    </source>
</evidence>
<dbReference type="PANTHER" id="PTHR24264">
    <property type="entry name" value="TRYPSIN-RELATED"/>
    <property type="match status" value="1"/>
</dbReference>
<dbReference type="InterPro" id="IPR033116">
    <property type="entry name" value="TRYPSIN_SER"/>
</dbReference>
<dbReference type="Proteomes" id="UP000515163">
    <property type="component" value="Unplaced"/>
</dbReference>
<keyword evidence="10" id="KW-1185">Reference proteome</keyword>
<evidence type="ECO:0000313" key="10">
    <source>
        <dbReference type="Proteomes" id="UP000515163"/>
    </source>
</evidence>
<gene>
    <name evidence="11" type="primary">LOC116302839</name>
</gene>
<dbReference type="InterPro" id="IPR001254">
    <property type="entry name" value="Trypsin_dom"/>
</dbReference>
<dbReference type="InterPro" id="IPR018114">
    <property type="entry name" value="TRYPSIN_HIS"/>
</dbReference>
<dbReference type="InterPro" id="IPR009003">
    <property type="entry name" value="Peptidase_S1_PA"/>
</dbReference>